<reference evidence="2 3" key="1">
    <citation type="submission" date="2020-02" db="EMBL/GenBank/DDBJ databases">
        <title>Aliifodinibius halophilus 2W32, complete genome.</title>
        <authorList>
            <person name="Li Y."/>
            <person name="Wu S."/>
        </authorList>
    </citation>
    <scope>NUCLEOTIDE SEQUENCE [LARGE SCALE GENOMIC DNA]</scope>
    <source>
        <strain evidence="2 3">2W32</strain>
    </source>
</reference>
<comment type="caution">
    <text evidence="2">The sequence shown here is derived from an EMBL/GenBank/DDBJ whole genome shotgun (WGS) entry which is preliminary data.</text>
</comment>
<keyword evidence="3" id="KW-1185">Reference proteome</keyword>
<evidence type="ECO:0000256" key="1">
    <source>
        <dbReference type="SAM" id="MobiDB-lite"/>
    </source>
</evidence>
<evidence type="ECO:0000313" key="2">
    <source>
        <dbReference type="EMBL" id="NGP87559.1"/>
    </source>
</evidence>
<dbReference type="Pfam" id="PF09954">
    <property type="entry name" value="DUF2188"/>
    <property type="match status" value="1"/>
</dbReference>
<dbReference type="AlphaFoldDB" id="A0A6M1T0T0"/>
<proteinExistence type="predicted"/>
<sequence length="76" mass="8301">MASRTYYHVKPTSSGWEGKKVGASRASVTGSTKAEVRDKTIAIAKNNRPSSVKIHKKDGSFEEERTYNGDPYPPSG</sequence>
<dbReference type="EMBL" id="JAALLS010000004">
    <property type="protein sequence ID" value="NGP87559.1"/>
    <property type="molecule type" value="Genomic_DNA"/>
</dbReference>
<gene>
    <name evidence="2" type="ORF">G3569_04270</name>
</gene>
<dbReference type="RefSeq" id="WP_165266433.1">
    <property type="nucleotide sequence ID" value="NZ_JAALLS010000004.1"/>
</dbReference>
<name>A0A6M1T0T0_9BACT</name>
<dbReference type="Proteomes" id="UP000479132">
    <property type="component" value="Unassembled WGS sequence"/>
</dbReference>
<feature type="region of interest" description="Disordered" evidence="1">
    <location>
        <begin position="1"/>
        <end position="33"/>
    </location>
</feature>
<dbReference type="InterPro" id="IPR018691">
    <property type="entry name" value="DUF2188"/>
</dbReference>
<evidence type="ECO:0000313" key="3">
    <source>
        <dbReference type="Proteomes" id="UP000479132"/>
    </source>
</evidence>
<organism evidence="2 3">
    <name type="scientific">Fodinibius halophilus</name>
    <dbReference type="NCBI Taxonomy" id="1736908"/>
    <lineage>
        <taxon>Bacteria</taxon>
        <taxon>Pseudomonadati</taxon>
        <taxon>Balneolota</taxon>
        <taxon>Balneolia</taxon>
        <taxon>Balneolales</taxon>
        <taxon>Balneolaceae</taxon>
        <taxon>Fodinibius</taxon>
    </lineage>
</organism>
<feature type="region of interest" description="Disordered" evidence="1">
    <location>
        <begin position="46"/>
        <end position="76"/>
    </location>
</feature>
<accession>A0A6M1T0T0</accession>
<protein>
    <submittedName>
        <fullName evidence="2">DUF2188 domain-containing protein</fullName>
    </submittedName>
</protein>
<feature type="compositionally biased region" description="Basic and acidic residues" evidence="1">
    <location>
        <begin position="57"/>
        <end position="67"/>
    </location>
</feature>